<comment type="caution">
    <text evidence="2">The sequence shown here is derived from an EMBL/GenBank/DDBJ whole genome shotgun (WGS) entry which is preliminary data.</text>
</comment>
<evidence type="ECO:0000313" key="2">
    <source>
        <dbReference type="EMBL" id="GAA3961178.1"/>
    </source>
</evidence>
<gene>
    <name evidence="2" type="ORF">GCM10022231_21500</name>
</gene>
<reference evidence="3" key="1">
    <citation type="journal article" date="2019" name="Int. J. Syst. Evol. Microbiol.">
        <title>The Global Catalogue of Microorganisms (GCM) 10K type strain sequencing project: providing services to taxonomists for standard genome sequencing and annotation.</title>
        <authorList>
            <consortium name="The Broad Institute Genomics Platform"/>
            <consortium name="The Broad Institute Genome Sequencing Center for Infectious Disease"/>
            <person name="Wu L."/>
            <person name="Ma J."/>
        </authorList>
    </citation>
    <scope>NUCLEOTIDE SEQUENCE [LARGE SCALE GENOMIC DNA]</scope>
    <source>
        <strain evidence="3">JCM 16923</strain>
    </source>
</reference>
<dbReference type="EMBL" id="BAAAZW010000006">
    <property type="protein sequence ID" value="GAA3961178.1"/>
    <property type="molecule type" value="Genomic_DNA"/>
</dbReference>
<dbReference type="Proteomes" id="UP001418444">
    <property type="component" value="Unassembled WGS sequence"/>
</dbReference>
<feature type="domain" description="Hemerythrin-like" evidence="1">
    <location>
        <begin position="107"/>
        <end position="154"/>
    </location>
</feature>
<evidence type="ECO:0000259" key="1">
    <source>
        <dbReference type="Pfam" id="PF01814"/>
    </source>
</evidence>
<evidence type="ECO:0000313" key="3">
    <source>
        <dbReference type="Proteomes" id="UP001418444"/>
    </source>
</evidence>
<proteinExistence type="predicted"/>
<sequence>MAVTVTVGAGSPDEPHAVTASIPAIPAASSTRRISVLPGVSSFLFYQGAIAGCNIGASDTVESPGRHHMTRGVLAATMAREHYEIDAVFDEFSVPPPGVPATDWVPTLTAGLRALRRHIYIEEEIVFPPLRQGALQMPIMVMLTEHGEMWRRMEDRLFVFQSALTRSVS</sequence>
<dbReference type="Pfam" id="PF01814">
    <property type="entry name" value="Hemerythrin"/>
    <property type="match status" value="1"/>
</dbReference>
<keyword evidence="3" id="KW-1185">Reference proteome</keyword>
<dbReference type="Gene3D" id="1.20.120.520">
    <property type="entry name" value="nmb1532 protein domain like"/>
    <property type="match status" value="1"/>
</dbReference>
<organism evidence="2 3">
    <name type="scientific">Gordonia caeni</name>
    <dbReference type="NCBI Taxonomy" id="1007097"/>
    <lineage>
        <taxon>Bacteria</taxon>
        <taxon>Bacillati</taxon>
        <taxon>Actinomycetota</taxon>
        <taxon>Actinomycetes</taxon>
        <taxon>Mycobacteriales</taxon>
        <taxon>Gordoniaceae</taxon>
        <taxon>Gordonia</taxon>
    </lineage>
</organism>
<name>A0ABP7PAA9_9ACTN</name>
<protein>
    <recommendedName>
        <fullName evidence="1">Hemerythrin-like domain-containing protein</fullName>
    </recommendedName>
</protein>
<dbReference type="InterPro" id="IPR012312">
    <property type="entry name" value="Hemerythrin-like"/>
</dbReference>
<accession>A0ABP7PAA9</accession>